<evidence type="ECO:0000256" key="1">
    <source>
        <dbReference type="ARBA" id="ARBA00001947"/>
    </source>
</evidence>
<comment type="similarity">
    <text evidence="2 10">Belongs to the PduL family.</text>
</comment>
<reference evidence="11" key="1">
    <citation type="submission" date="2020-08" db="EMBL/GenBank/DDBJ databases">
        <title>Genome public.</title>
        <authorList>
            <person name="Liu C."/>
            <person name="Sun Q."/>
        </authorList>
    </citation>
    <scope>NUCLEOTIDE SEQUENCE</scope>
    <source>
        <strain evidence="11">NSJ-32</strain>
    </source>
</reference>
<evidence type="ECO:0000313" key="11">
    <source>
        <dbReference type="EMBL" id="MBC8542626.1"/>
    </source>
</evidence>
<dbReference type="Pfam" id="PF06130">
    <property type="entry name" value="PTAC"/>
    <property type="match status" value="1"/>
</dbReference>
<organism evidence="11 12">
    <name type="scientific">Bianquea renquensis</name>
    <dbReference type="NCBI Taxonomy" id="2763661"/>
    <lineage>
        <taxon>Bacteria</taxon>
        <taxon>Bacillati</taxon>
        <taxon>Bacillota</taxon>
        <taxon>Clostridia</taxon>
        <taxon>Eubacteriales</taxon>
        <taxon>Bianqueaceae</taxon>
        <taxon>Bianquea</taxon>
    </lineage>
</organism>
<evidence type="ECO:0000256" key="2">
    <source>
        <dbReference type="ARBA" id="ARBA00007342"/>
    </source>
</evidence>
<evidence type="ECO:0000256" key="8">
    <source>
        <dbReference type="ARBA" id="ARBA00023315"/>
    </source>
</evidence>
<dbReference type="Proteomes" id="UP000657006">
    <property type="component" value="Unassembled WGS sequence"/>
</dbReference>
<accession>A0A926DQE1</accession>
<dbReference type="PIRSF" id="PIRSF010130">
    <property type="entry name" value="PduL"/>
    <property type="match status" value="1"/>
</dbReference>
<evidence type="ECO:0000256" key="5">
    <source>
        <dbReference type="ARBA" id="ARBA00022679"/>
    </source>
</evidence>
<comment type="caution">
    <text evidence="11">The sequence shown here is derived from an EMBL/GenBank/DDBJ whole genome shotgun (WGS) entry which is preliminary data.</text>
</comment>
<dbReference type="NCBIfam" id="NF011652">
    <property type="entry name" value="PRK15070.1"/>
    <property type="match status" value="1"/>
</dbReference>
<keyword evidence="6" id="KW-0479">Metal-binding</keyword>
<evidence type="ECO:0000313" key="12">
    <source>
        <dbReference type="Proteomes" id="UP000657006"/>
    </source>
</evidence>
<sequence>MNNEAIVNAVVAQILEQLKGQPTAAGEERSVKVGVSARHLHLCREHMDILFGAGSELTPMKELMGGQFAAKETVTIIGLKLRPIENVRVLGPLRSQTQVEVSATDCIRLGVKAPVRLSGDLKGSAPIVIVGPKGAVSLKEGCIVAKRHIHMSPEDAAAFGVHDKQVVSVQAPGARGGLLEEVPVRVDKSFTTEMHIDTDEANGLGIANGSKLPVIV</sequence>
<dbReference type="PANTHER" id="PTHR39453">
    <property type="entry name" value="PHOSPHATE PROPANOYLTRANSFERASE"/>
    <property type="match status" value="1"/>
</dbReference>
<dbReference type="RefSeq" id="WP_177717570.1">
    <property type="nucleotide sequence ID" value="NZ_JACRSQ010000003.1"/>
</dbReference>
<comment type="cofactor">
    <cofactor evidence="1">
        <name>Zn(2+)</name>
        <dbReference type="ChEBI" id="CHEBI:29105"/>
    </cofactor>
</comment>
<dbReference type="PANTHER" id="PTHR39453:SF1">
    <property type="entry name" value="PHOSPHATE PROPANOYLTRANSFERASE"/>
    <property type="match status" value="1"/>
</dbReference>
<gene>
    <name evidence="11" type="ORF">H8730_03565</name>
</gene>
<evidence type="ECO:0000256" key="3">
    <source>
        <dbReference type="ARBA" id="ARBA00012206"/>
    </source>
</evidence>
<comment type="catalytic activity">
    <reaction evidence="9 10">
        <text>propanoyl-CoA + phosphate = propanoyl phosphate + CoA</text>
        <dbReference type="Rhea" id="RHEA:28046"/>
        <dbReference type="ChEBI" id="CHEBI:43474"/>
        <dbReference type="ChEBI" id="CHEBI:57287"/>
        <dbReference type="ChEBI" id="CHEBI:57392"/>
        <dbReference type="ChEBI" id="CHEBI:58933"/>
        <dbReference type="EC" id="2.3.1.222"/>
    </reaction>
</comment>
<dbReference type="EMBL" id="JACRSQ010000003">
    <property type="protein sequence ID" value="MBC8542626.1"/>
    <property type="molecule type" value="Genomic_DNA"/>
</dbReference>
<evidence type="ECO:0000256" key="10">
    <source>
        <dbReference type="PIRNR" id="PIRNR010130"/>
    </source>
</evidence>
<dbReference type="GO" id="GO:0046872">
    <property type="term" value="F:metal ion binding"/>
    <property type="evidence" value="ECO:0007669"/>
    <property type="project" value="UniProtKB-KW"/>
</dbReference>
<name>A0A926DQE1_9FIRM</name>
<keyword evidence="5 10" id="KW-0808">Transferase</keyword>
<evidence type="ECO:0000256" key="4">
    <source>
        <dbReference type="ARBA" id="ARBA00020837"/>
    </source>
</evidence>
<keyword evidence="12" id="KW-1185">Reference proteome</keyword>
<dbReference type="InterPro" id="IPR008300">
    <property type="entry name" value="PTAC"/>
</dbReference>
<keyword evidence="7" id="KW-0862">Zinc</keyword>
<comment type="function">
    <text evidence="10">Involved in 1,2-propanediol (1,2-PD) degradation by catalyzing the conversion of propanoyl-CoA to propanoyl-phosphate.</text>
</comment>
<comment type="pathway">
    <text evidence="10">Polyol metabolism; 1,2-propanediol degradation.</text>
</comment>
<dbReference type="AlphaFoldDB" id="A0A926DQE1"/>
<evidence type="ECO:0000256" key="9">
    <source>
        <dbReference type="ARBA" id="ARBA00047589"/>
    </source>
</evidence>
<evidence type="ECO:0000256" key="7">
    <source>
        <dbReference type="ARBA" id="ARBA00022833"/>
    </source>
</evidence>
<proteinExistence type="inferred from homology"/>
<dbReference type="EC" id="2.3.1.222" evidence="3 10"/>
<protein>
    <recommendedName>
        <fullName evidence="4 10">Phosphate propanoyltransferase</fullName>
        <ecNumber evidence="3 10">2.3.1.222</ecNumber>
    </recommendedName>
</protein>
<keyword evidence="8 10" id="KW-0012">Acyltransferase</keyword>
<evidence type="ECO:0000256" key="6">
    <source>
        <dbReference type="ARBA" id="ARBA00022723"/>
    </source>
</evidence>
<dbReference type="GO" id="GO:0016747">
    <property type="term" value="F:acyltransferase activity, transferring groups other than amino-acyl groups"/>
    <property type="evidence" value="ECO:0007669"/>
    <property type="project" value="InterPro"/>
</dbReference>